<dbReference type="PROSITE" id="PS51257">
    <property type="entry name" value="PROKAR_LIPOPROTEIN"/>
    <property type="match status" value="1"/>
</dbReference>
<dbReference type="PANTHER" id="PTHR39576:SF1">
    <property type="entry name" value="INVASIN"/>
    <property type="match status" value="1"/>
</dbReference>
<sequence>MKQVTRIFWLFSLTWLLMACGGGGSLERTQDGTPPTTPSNPTTEVVALSIGIFNAAGEAQSELDADTPLTVRVTATSDGSALAGAVITFSLSDPGLANFDNDTGTALTNAEGIAEISLTAGELSGSGTITATYSEDVSVSVGFNSSGAPDATALQLSLSASSTALSDAQPITLSATITDASGAPVSNQVVSFTLSQADLASFENDTGTALTGDDGVASIQLFVGTASGSGTVTATFGDVSETIGFESAGAPQQGAFSLDLFASTTQLASSGTDQIELIAVLKSQDNVLLADIPVSFSADQNASLTIVDSVSGEDGTARALLSTINNPENREVSVTATSGTLSASVVVRVVGTEVNLNGASSVILGDSAPITIVLSNSDGNGIANQQVSVTASNGSIDNETPVTNANGQVTVLYTATESGEDVITASALNATRSFPVTVQQDDFSFVSLNTAGVPLNTNEPIRLRWFKNGQPFANGNVTVTTSRGEVLGGNVSANVARTDANGIATVNITSQFAGPASISAVGTDVATNSQVSARANIDFIASEVASIFVDSTPDVIGPEGQTATITAVVRDSRGNLVTGKTVNFSILADATGGSISPNTAITDSNGIASTVFTSNAVSQFEGVTIEAESDGETGITQLTVGDRAFDISIGTGNAVESPDQSSYIKEFSVFVTDAAGRPIEGATLTASATPPVLNAYRKGQWVWDGDAQVYFTAGLEIPNTDPVEYSAPFSCNSEDANGNGRLDIVEDLNRNGELDPGEDANGDGVLDIGEDTNRDGQLTPGNVAVVSFRDGVAVTDANGQAYLEVRYAKQFGGWVSTSLTVFGQSAGTESSETQLYGLGAAASDLTEETNPPPANPFGVLPDCSLRN</sequence>
<dbReference type="SMART" id="SM00634">
    <property type="entry name" value="BID_1"/>
    <property type="match status" value="6"/>
</dbReference>
<dbReference type="InterPro" id="IPR003344">
    <property type="entry name" value="Big_1_dom"/>
</dbReference>
<accession>A0ABV9LSJ9</accession>
<dbReference type="InterPro" id="IPR013783">
    <property type="entry name" value="Ig-like_fold"/>
</dbReference>
<dbReference type="SUPFAM" id="SSF49373">
    <property type="entry name" value="Invasin/intimin cell-adhesion fragments"/>
    <property type="match status" value="6"/>
</dbReference>
<evidence type="ECO:0000259" key="3">
    <source>
        <dbReference type="PROSITE" id="PS51127"/>
    </source>
</evidence>
<dbReference type="InterPro" id="IPR051715">
    <property type="entry name" value="Intimin-Invasin_domain"/>
</dbReference>
<name>A0ABV9LSJ9_9ALTE</name>
<comment type="similarity">
    <text evidence="1">Belongs to the intimin/invasin family.</text>
</comment>
<comment type="caution">
    <text evidence="4">The sequence shown here is derived from an EMBL/GenBank/DDBJ whole genome shotgun (WGS) entry which is preliminary data.</text>
</comment>
<keyword evidence="5" id="KW-1185">Reference proteome</keyword>
<feature type="region of interest" description="Disordered" evidence="2">
    <location>
        <begin position="844"/>
        <end position="867"/>
    </location>
</feature>
<reference evidence="5" key="1">
    <citation type="journal article" date="2019" name="Int. J. Syst. Evol. Microbiol.">
        <title>The Global Catalogue of Microorganisms (GCM) 10K type strain sequencing project: providing services to taxonomists for standard genome sequencing and annotation.</title>
        <authorList>
            <consortium name="The Broad Institute Genomics Platform"/>
            <consortium name="The Broad Institute Genome Sequencing Center for Infectious Disease"/>
            <person name="Wu L."/>
            <person name="Ma J."/>
        </authorList>
    </citation>
    <scope>NUCLEOTIDE SEQUENCE [LARGE SCALE GENOMIC DNA]</scope>
    <source>
        <strain evidence="5">KACC 12507</strain>
    </source>
</reference>
<dbReference type="InterPro" id="IPR008964">
    <property type="entry name" value="Invasin/intimin_cell_adhesion"/>
</dbReference>
<dbReference type="PROSITE" id="PS51127">
    <property type="entry name" value="BIG1"/>
    <property type="match status" value="3"/>
</dbReference>
<organism evidence="4 5">
    <name type="scientific">Glaciecola siphonariae</name>
    <dbReference type="NCBI Taxonomy" id="521012"/>
    <lineage>
        <taxon>Bacteria</taxon>
        <taxon>Pseudomonadati</taxon>
        <taxon>Pseudomonadota</taxon>
        <taxon>Gammaproteobacteria</taxon>
        <taxon>Alteromonadales</taxon>
        <taxon>Alteromonadaceae</taxon>
        <taxon>Glaciecola</taxon>
    </lineage>
</organism>
<feature type="domain" description="Big-1" evidence="3">
    <location>
        <begin position="155"/>
        <end position="246"/>
    </location>
</feature>
<dbReference type="RefSeq" id="WP_382406231.1">
    <property type="nucleotide sequence ID" value="NZ_JBHSGU010000002.1"/>
</dbReference>
<feature type="domain" description="Big-1" evidence="3">
    <location>
        <begin position="353"/>
        <end position="446"/>
    </location>
</feature>
<gene>
    <name evidence="4" type="ORF">ACFO4O_04860</name>
</gene>
<evidence type="ECO:0000256" key="1">
    <source>
        <dbReference type="ARBA" id="ARBA00010116"/>
    </source>
</evidence>
<dbReference type="Pfam" id="PF02369">
    <property type="entry name" value="Big_1"/>
    <property type="match status" value="2"/>
</dbReference>
<dbReference type="Gene3D" id="2.60.40.10">
    <property type="entry name" value="Immunoglobulins"/>
    <property type="match status" value="6"/>
</dbReference>
<feature type="domain" description="Big-1" evidence="3">
    <location>
        <begin position="544"/>
        <end position="643"/>
    </location>
</feature>
<evidence type="ECO:0000313" key="4">
    <source>
        <dbReference type="EMBL" id="MFC4699487.1"/>
    </source>
</evidence>
<dbReference type="EMBL" id="JBHSGU010000002">
    <property type="protein sequence ID" value="MFC4699487.1"/>
    <property type="molecule type" value="Genomic_DNA"/>
</dbReference>
<protein>
    <submittedName>
        <fullName evidence="4">Beta strand repeat-containing protein</fullName>
    </submittedName>
</protein>
<proteinExistence type="inferred from homology"/>
<dbReference type="PANTHER" id="PTHR39576">
    <property type="entry name" value="ATTACHING AND EFFACING PROTEIN HOMOLOG-RELATED-RELATED"/>
    <property type="match status" value="1"/>
</dbReference>
<evidence type="ECO:0000313" key="5">
    <source>
        <dbReference type="Proteomes" id="UP001595897"/>
    </source>
</evidence>
<evidence type="ECO:0000256" key="2">
    <source>
        <dbReference type="SAM" id="MobiDB-lite"/>
    </source>
</evidence>
<dbReference type="Proteomes" id="UP001595897">
    <property type="component" value="Unassembled WGS sequence"/>
</dbReference>